<gene>
    <name evidence="4" type="ORF">EG327_003789</name>
    <name evidence="3" type="ORF">EG328_005500</name>
</gene>
<keyword evidence="2" id="KW-0812">Transmembrane</keyword>
<dbReference type="EMBL" id="WNWR01000233">
    <property type="protein sequence ID" value="KAE9987544.1"/>
    <property type="molecule type" value="Genomic_DNA"/>
</dbReference>
<evidence type="ECO:0000313" key="5">
    <source>
        <dbReference type="Proteomes" id="UP000447873"/>
    </source>
</evidence>
<reference evidence="4 6" key="1">
    <citation type="submission" date="2019-07" db="EMBL/GenBank/DDBJ databases">
        <title>Venturia inaequalis Genome Resource.</title>
        <authorList>
            <person name="Lichtner F.J."/>
        </authorList>
    </citation>
    <scope>NUCLEOTIDE SEQUENCE [LARGE SCALE GENOMIC DNA]</scope>
    <source>
        <strain evidence="3 5">120213</strain>
        <strain evidence="4 6">DMI_063113</strain>
    </source>
</reference>
<feature type="transmembrane region" description="Helical" evidence="2">
    <location>
        <begin position="35"/>
        <end position="54"/>
    </location>
</feature>
<feature type="compositionally biased region" description="Basic and acidic residues" evidence="1">
    <location>
        <begin position="493"/>
        <end position="504"/>
    </location>
</feature>
<keyword evidence="6" id="KW-1185">Reference proteome</keyword>
<dbReference type="PANTHER" id="PTHR12459:SF15">
    <property type="entry name" value="TRANSMEMBRANE PROTEIN 135"/>
    <property type="match status" value="1"/>
</dbReference>
<sequence length="553" mass="60766">MGGSVTLQIPLRRLLDQLDRKISVNPATRKTEECLLTAQFLAYLVSAGAGFSLINRKSAKQSIQDRVTAVSVAKEDSDSDSTQVQQSRSGVDLKNLASKKTRKTRIPPGLAPLSAKALTKPPPIVAMGVPLAGKTIDLTLFAFVRAADIVVSSLWNSKPDKNRVSRFVSNNAITVLFAVSSATIMNAFFYHPSQLPYTYVRWIDRIAELDERLLHALQQARYGNFVYGKETGFAPLLGSLCKDIGLPEVLGDPAKTIPIPCEVVHQGCGGSCELHALWRFRRGFVRALGVYAPLQAFILFRSLKNSNAARVDAVIKAVLDAARSSAFLGGFVALFYYGVCLSRTRIGPKIFSAKTVTPQMYDSGLCIAGGCLMCGWSVLLQAARRRGELMLFVLPRALGAWFPRRYPIKYRWREHLIFSVSTALVLTAAQSRPEKIRGVFELQSVAAVAQSILCETLLLTSATNRGTYPSRDIGKSTVPKKAKHQPSCPWMPKPDDHPRSDRMRPVSNMPRGAPARRYPGYTAVECFAEAAPINVQPYPSRASSALLDEDSYR</sequence>
<comment type="caution">
    <text evidence="4">The sequence shown here is derived from an EMBL/GenBank/DDBJ whole genome shotgun (WGS) entry which is preliminary data.</text>
</comment>
<accession>A0A8H3VIJ5</accession>
<dbReference type="PANTHER" id="PTHR12459">
    <property type="entry name" value="TRANSMEMBRANE PROTEIN 135-RELATED"/>
    <property type="match status" value="1"/>
</dbReference>
<feature type="region of interest" description="Disordered" evidence="1">
    <location>
        <begin position="74"/>
        <end position="105"/>
    </location>
</feature>
<keyword evidence="2" id="KW-1133">Transmembrane helix</keyword>
<evidence type="ECO:0000313" key="3">
    <source>
        <dbReference type="EMBL" id="KAE9971589.1"/>
    </source>
</evidence>
<organism evidence="4 6">
    <name type="scientific">Venturia inaequalis</name>
    <name type="common">Apple scab fungus</name>
    <dbReference type="NCBI Taxonomy" id="5025"/>
    <lineage>
        <taxon>Eukaryota</taxon>
        <taxon>Fungi</taxon>
        <taxon>Dikarya</taxon>
        <taxon>Ascomycota</taxon>
        <taxon>Pezizomycotina</taxon>
        <taxon>Dothideomycetes</taxon>
        <taxon>Pleosporomycetidae</taxon>
        <taxon>Venturiales</taxon>
        <taxon>Venturiaceae</taxon>
        <taxon>Venturia</taxon>
    </lineage>
</organism>
<dbReference type="Proteomes" id="UP000490939">
    <property type="component" value="Unassembled WGS sequence"/>
</dbReference>
<dbReference type="AlphaFoldDB" id="A0A8H3VIJ5"/>
<evidence type="ECO:0000313" key="4">
    <source>
        <dbReference type="EMBL" id="KAE9987544.1"/>
    </source>
</evidence>
<evidence type="ECO:0000313" key="6">
    <source>
        <dbReference type="Proteomes" id="UP000490939"/>
    </source>
</evidence>
<name>A0A8H3VIJ5_VENIN</name>
<evidence type="ECO:0000256" key="1">
    <source>
        <dbReference type="SAM" id="MobiDB-lite"/>
    </source>
</evidence>
<dbReference type="Proteomes" id="UP000447873">
    <property type="component" value="Unassembled WGS sequence"/>
</dbReference>
<evidence type="ECO:0000256" key="2">
    <source>
        <dbReference type="SAM" id="Phobius"/>
    </source>
</evidence>
<protein>
    <recommendedName>
        <fullName evidence="7">Integral membrane protein</fullName>
    </recommendedName>
</protein>
<feature type="transmembrane region" description="Helical" evidence="2">
    <location>
        <begin position="359"/>
        <end position="380"/>
    </location>
</feature>
<feature type="compositionally biased region" description="Low complexity" evidence="1">
    <location>
        <begin position="80"/>
        <end position="89"/>
    </location>
</feature>
<proteinExistence type="predicted"/>
<feature type="transmembrane region" description="Helical" evidence="2">
    <location>
        <begin position="321"/>
        <end position="339"/>
    </location>
</feature>
<dbReference type="EMBL" id="WNWS01000294">
    <property type="protein sequence ID" value="KAE9971589.1"/>
    <property type="molecule type" value="Genomic_DNA"/>
</dbReference>
<evidence type="ECO:0008006" key="7">
    <source>
        <dbReference type="Google" id="ProtNLM"/>
    </source>
</evidence>
<dbReference type="InterPro" id="IPR026749">
    <property type="entry name" value="Tmem135"/>
</dbReference>
<feature type="transmembrane region" description="Helical" evidence="2">
    <location>
        <begin position="167"/>
        <end position="190"/>
    </location>
</feature>
<feature type="transmembrane region" description="Helical" evidence="2">
    <location>
        <begin position="283"/>
        <end position="300"/>
    </location>
</feature>
<keyword evidence="2" id="KW-0472">Membrane</keyword>
<feature type="region of interest" description="Disordered" evidence="1">
    <location>
        <begin position="469"/>
        <end position="514"/>
    </location>
</feature>